<dbReference type="GO" id="GO:0008270">
    <property type="term" value="F:zinc ion binding"/>
    <property type="evidence" value="ECO:0007669"/>
    <property type="project" value="InterPro"/>
</dbReference>
<dbReference type="Pfam" id="PF04082">
    <property type="entry name" value="Fungal_trans"/>
    <property type="match status" value="1"/>
</dbReference>
<dbReference type="InterPro" id="IPR001138">
    <property type="entry name" value="Zn2Cys6_DnaBD"/>
</dbReference>
<dbReference type="GO" id="GO:0003677">
    <property type="term" value="F:DNA binding"/>
    <property type="evidence" value="ECO:0007669"/>
    <property type="project" value="InterPro"/>
</dbReference>
<dbReference type="CDD" id="cd00067">
    <property type="entry name" value="GAL4"/>
    <property type="match status" value="1"/>
</dbReference>
<keyword evidence="2" id="KW-0479">Metal-binding</keyword>
<dbReference type="InterPro" id="IPR007219">
    <property type="entry name" value="XnlR_reg_dom"/>
</dbReference>
<organism evidence="8 9">
    <name type="scientific">Extremus antarcticus</name>
    <dbReference type="NCBI Taxonomy" id="702011"/>
    <lineage>
        <taxon>Eukaryota</taxon>
        <taxon>Fungi</taxon>
        <taxon>Dikarya</taxon>
        <taxon>Ascomycota</taxon>
        <taxon>Pezizomycotina</taxon>
        <taxon>Dothideomycetes</taxon>
        <taxon>Dothideomycetidae</taxon>
        <taxon>Mycosphaerellales</taxon>
        <taxon>Extremaceae</taxon>
        <taxon>Extremus</taxon>
    </lineage>
</organism>
<accession>A0AAJ0DBL4</accession>
<feature type="domain" description="Zn(2)-C6 fungal-type" evidence="7">
    <location>
        <begin position="63"/>
        <end position="95"/>
    </location>
</feature>
<dbReference type="SUPFAM" id="SSF57701">
    <property type="entry name" value="Zn2/Cys6 DNA-binding domain"/>
    <property type="match status" value="1"/>
</dbReference>
<reference evidence="8" key="1">
    <citation type="submission" date="2023-04" db="EMBL/GenBank/DDBJ databases">
        <title>Black Yeasts Isolated from many extreme environments.</title>
        <authorList>
            <person name="Coleine C."/>
            <person name="Stajich J.E."/>
            <person name="Selbmann L."/>
        </authorList>
    </citation>
    <scope>NUCLEOTIDE SEQUENCE</scope>
    <source>
        <strain evidence="8">CCFEE 5312</strain>
    </source>
</reference>
<dbReference type="GO" id="GO:0005634">
    <property type="term" value="C:nucleus"/>
    <property type="evidence" value="ECO:0007669"/>
    <property type="project" value="UniProtKB-SubCell"/>
</dbReference>
<evidence type="ECO:0000256" key="6">
    <source>
        <dbReference type="SAM" id="MobiDB-lite"/>
    </source>
</evidence>
<dbReference type="GO" id="GO:0006351">
    <property type="term" value="P:DNA-templated transcription"/>
    <property type="evidence" value="ECO:0007669"/>
    <property type="project" value="InterPro"/>
</dbReference>
<protein>
    <recommendedName>
        <fullName evidence="7">Zn(2)-C6 fungal-type domain-containing protein</fullName>
    </recommendedName>
</protein>
<evidence type="ECO:0000256" key="3">
    <source>
        <dbReference type="ARBA" id="ARBA00023015"/>
    </source>
</evidence>
<keyword evidence="9" id="KW-1185">Reference proteome</keyword>
<dbReference type="Pfam" id="PF00172">
    <property type="entry name" value="Zn_clus"/>
    <property type="match status" value="1"/>
</dbReference>
<evidence type="ECO:0000256" key="1">
    <source>
        <dbReference type="ARBA" id="ARBA00004123"/>
    </source>
</evidence>
<sequence length="1043" mass="115293">MSTDHTRLADSLLDTLQTAESPQLPDSSNTTTAASGLAGPPTHDAAGPEEPRQAHARMRSSIACIRCRRSKVKCVNSGVGTACRSCENSGRECTYPSPVATGTRRRDSLSGRQDGNGEGARRQRPRKSTHTFVANSTSGVRESPRPSLDALDSRLLTSTVWQELFEIFQIHYSADLPFLHPPTFLKPLRQANVPQQPTVASPNDFHAGPRPPVSLEFLLAFLALTARFHPKLVAHHSPPTSARPSNPLIAAEYYAAAATEKLGNNWSENNLQDIDRIQALLMMGLHEWGMCRGAKAWLTIGTAIRQAQAMGLQYELDLDDEPMSRSLALHSEAVKLGIDTRKNALAGSQDESDAFIQQEIRRRTFWSCYIMDRYLSSGKYRPQMLQARELRIQLPASERSFLFAEKVRTLMLGEEEHSVGGRAEVQSLRQASVMLGTAGSPKRKPTFQDANDEKEQLQVGNEEGLVSRHIKILEIYGKVVKWSCAGGRRTEQHPPWDPRCEFFHLQKQCLEFKNSLPKHNTLTPQNIQAHISLKTSTPYTLIHTVYLLCQIALHREYVPFLPIRCEKPEGPLDPPLFSPDKYDVPDGFWEDSARECFKSAREIMDLVRSCQEWSVLVETPIIGFAIYTVAFVGVYCINFPQMDPGGFMCTPKSQQQKNDGTRVRESKGFEAARKALEMLGQMRTKLHMADGWFSTINRMHKYLRRMKSDYKKNAAAIESNTSDSDSPASTRHLSIREGGIGGGLDEFKLLERTLKEFGTLEDQDPPLVDASHQTGPRALDAVYDDSGSGTTVKSEEHDRGPPPSSEPTRRESGMWSAINAPPGTSASNSGHQESAPPTTNGQFRAYDAYPLSHQQAQPPSVPQPNYAHQINSFRPAYSHDSGPGAPPSLTSPGSHSATTPSDPSPPFERQQQQYGAWAPHHAPYPLQPAQPPGYPNILAHPQLHPQHQHQQMPTPSPYPVPNQGQPGPMQPPSPMPEVHQPWNQMEKEAWLNNLDTRLGGDDIAAFVDGGEMAEWATMAANRGYGGGWLSAVWGDNGGGGTVG</sequence>
<dbReference type="CDD" id="cd12148">
    <property type="entry name" value="fungal_TF_MHR"/>
    <property type="match status" value="1"/>
</dbReference>
<dbReference type="PROSITE" id="PS50048">
    <property type="entry name" value="ZN2_CY6_FUNGAL_2"/>
    <property type="match status" value="1"/>
</dbReference>
<feature type="compositionally biased region" description="Polar residues" evidence="6">
    <location>
        <begin position="822"/>
        <end position="842"/>
    </location>
</feature>
<proteinExistence type="predicted"/>
<evidence type="ECO:0000259" key="7">
    <source>
        <dbReference type="PROSITE" id="PS50048"/>
    </source>
</evidence>
<feature type="compositionally biased region" description="Polar residues" evidence="6">
    <location>
        <begin position="14"/>
        <end position="34"/>
    </location>
</feature>
<comment type="subcellular location">
    <subcellularLocation>
        <location evidence="1">Nucleus</location>
    </subcellularLocation>
</comment>
<feature type="compositionally biased region" description="Pro residues" evidence="6">
    <location>
        <begin position="925"/>
        <end position="934"/>
    </location>
</feature>
<dbReference type="AlphaFoldDB" id="A0AAJ0DBL4"/>
<dbReference type="EMBL" id="JAWDJX010000074">
    <property type="protein sequence ID" value="KAK3046926.1"/>
    <property type="molecule type" value="Genomic_DNA"/>
</dbReference>
<keyword evidence="5" id="KW-0539">Nucleus</keyword>
<gene>
    <name evidence="8" type="ORF">LTR09_011610</name>
</gene>
<keyword evidence="4" id="KW-0804">Transcription</keyword>
<feature type="compositionally biased region" description="Polar residues" evidence="6">
    <location>
        <begin position="888"/>
        <end position="901"/>
    </location>
</feature>
<dbReference type="SMART" id="SM00066">
    <property type="entry name" value="GAL4"/>
    <property type="match status" value="1"/>
</dbReference>
<feature type="region of interest" description="Disordered" evidence="6">
    <location>
        <begin position="86"/>
        <end position="147"/>
    </location>
</feature>
<dbReference type="Proteomes" id="UP001271007">
    <property type="component" value="Unassembled WGS sequence"/>
</dbReference>
<evidence type="ECO:0000256" key="4">
    <source>
        <dbReference type="ARBA" id="ARBA00023163"/>
    </source>
</evidence>
<feature type="compositionally biased region" description="Low complexity" evidence="6">
    <location>
        <begin position="940"/>
        <end position="953"/>
    </location>
</feature>
<dbReference type="GO" id="GO:0000981">
    <property type="term" value="F:DNA-binding transcription factor activity, RNA polymerase II-specific"/>
    <property type="evidence" value="ECO:0007669"/>
    <property type="project" value="InterPro"/>
</dbReference>
<evidence type="ECO:0000313" key="9">
    <source>
        <dbReference type="Proteomes" id="UP001271007"/>
    </source>
</evidence>
<dbReference type="PANTHER" id="PTHR47338:SF5">
    <property type="entry name" value="ZN(II)2CYS6 TRANSCRIPTION FACTOR (EUROFUNG)"/>
    <property type="match status" value="1"/>
</dbReference>
<feature type="region of interest" description="Disordered" evidence="6">
    <location>
        <begin position="778"/>
        <end position="844"/>
    </location>
</feature>
<dbReference type="PROSITE" id="PS00463">
    <property type="entry name" value="ZN2_CY6_FUNGAL_1"/>
    <property type="match status" value="1"/>
</dbReference>
<dbReference type="Gene3D" id="4.10.240.10">
    <property type="entry name" value="Zn(2)-C6 fungal-type DNA-binding domain"/>
    <property type="match status" value="1"/>
</dbReference>
<feature type="compositionally biased region" description="Polar residues" evidence="6">
    <location>
        <begin position="130"/>
        <end position="140"/>
    </location>
</feature>
<feature type="region of interest" description="Disordered" evidence="6">
    <location>
        <begin position="873"/>
        <end position="977"/>
    </location>
</feature>
<dbReference type="InterPro" id="IPR036864">
    <property type="entry name" value="Zn2-C6_fun-type_DNA-bd_sf"/>
</dbReference>
<evidence type="ECO:0000313" key="8">
    <source>
        <dbReference type="EMBL" id="KAK3046926.1"/>
    </source>
</evidence>
<dbReference type="PANTHER" id="PTHR47338">
    <property type="entry name" value="ZN(II)2CYS6 TRANSCRIPTION FACTOR (EUROFUNG)-RELATED"/>
    <property type="match status" value="1"/>
</dbReference>
<evidence type="ECO:0000256" key="5">
    <source>
        <dbReference type="ARBA" id="ARBA00023242"/>
    </source>
</evidence>
<dbReference type="InterPro" id="IPR050815">
    <property type="entry name" value="TF_fung"/>
</dbReference>
<evidence type="ECO:0000256" key="2">
    <source>
        <dbReference type="ARBA" id="ARBA00022723"/>
    </source>
</evidence>
<comment type="caution">
    <text evidence="8">The sequence shown here is derived from an EMBL/GenBank/DDBJ whole genome shotgun (WGS) entry which is preliminary data.</text>
</comment>
<name>A0AAJ0DBL4_9PEZI</name>
<feature type="region of interest" description="Disordered" evidence="6">
    <location>
        <begin position="1"/>
        <end position="57"/>
    </location>
</feature>
<keyword evidence="3" id="KW-0805">Transcription regulation</keyword>
<feature type="compositionally biased region" description="Polar residues" evidence="6">
    <location>
        <begin position="718"/>
        <end position="732"/>
    </location>
</feature>
<dbReference type="SMART" id="SM00906">
    <property type="entry name" value="Fungal_trans"/>
    <property type="match status" value="1"/>
</dbReference>
<feature type="region of interest" description="Disordered" evidence="6">
    <location>
        <begin position="717"/>
        <end position="742"/>
    </location>
</feature>